<dbReference type="InterPro" id="IPR019734">
    <property type="entry name" value="TPR_rpt"/>
</dbReference>
<dbReference type="PROSITE" id="PS50005">
    <property type="entry name" value="TPR"/>
    <property type="match status" value="1"/>
</dbReference>
<sequence length="320" mass="34921">MARLECGHVYTAVGDYPNALASHKQCVQLVKQMGDKLQEAREIGNVGVVYLAMGEFESAVDCHTQHLRLARRLGNKVEEARAYSNLGSSHHYRRNFSQAIAYYRQGVALQCLGKYGEALAAFSSGLAVDPKSAQLLSGLIEASMKSPLRSTLEPTFQQLEAMNLERSPFVLISVVGQELLGAGAGNYTCAVQVLEAALKIGTCSLKLRGSVFSALSSAYWALNSLDKVSKHLSMLSTLINSFPTTESIISKVAGHVSCVKSYQVGDYTYIGINQVSIWGPIQGHSALVGLSVRPVPHHHCYGLNHWTKQYTLQWKTTVMV</sequence>
<dbReference type="PANTHER" id="PTHR10098">
    <property type="entry name" value="RAPSYN-RELATED"/>
    <property type="match status" value="1"/>
</dbReference>
<accession>A0A3Q0IZK3</accession>
<dbReference type="STRING" id="121845.A0A3Q0IZK3"/>
<dbReference type="GeneID" id="103512328"/>
<dbReference type="Pfam" id="PF13424">
    <property type="entry name" value="TPR_12"/>
    <property type="match status" value="1"/>
</dbReference>
<name>A0A3Q0IZK3_DIACI</name>
<dbReference type="AlphaFoldDB" id="A0A3Q0IZK3"/>
<reference evidence="3" key="1">
    <citation type="submission" date="2025-08" db="UniProtKB">
        <authorList>
            <consortium name="RefSeq"/>
        </authorList>
    </citation>
    <scope>IDENTIFICATION</scope>
</reference>
<evidence type="ECO:0000313" key="2">
    <source>
        <dbReference type="Proteomes" id="UP000079169"/>
    </source>
</evidence>
<proteinExistence type="predicted"/>
<keyword evidence="1" id="KW-0802">TPR repeat</keyword>
<dbReference type="InterPro" id="IPR011990">
    <property type="entry name" value="TPR-like_helical_dom_sf"/>
</dbReference>
<evidence type="ECO:0000256" key="1">
    <source>
        <dbReference type="PROSITE-ProRule" id="PRU00339"/>
    </source>
</evidence>
<evidence type="ECO:0000313" key="3">
    <source>
        <dbReference type="RefSeq" id="XP_026681631.1"/>
    </source>
</evidence>
<dbReference type="Proteomes" id="UP000079169">
    <property type="component" value="Unplaced"/>
</dbReference>
<dbReference type="SMART" id="SM00028">
    <property type="entry name" value="TPR"/>
    <property type="match status" value="3"/>
</dbReference>
<dbReference type="PANTHER" id="PTHR10098:SF108">
    <property type="entry name" value="TETRATRICOPEPTIDE REPEAT PROTEIN 28"/>
    <property type="match status" value="1"/>
</dbReference>
<dbReference type="PaxDb" id="121845-A0A3Q0IZK3"/>
<dbReference type="Pfam" id="PF13176">
    <property type="entry name" value="TPR_7"/>
    <property type="match status" value="1"/>
</dbReference>
<feature type="repeat" description="TPR" evidence="1">
    <location>
        <begin position="99"/>
        <end position="132"/>
    </location>
</feature>
<organism evidence="2 3">
    <name type="scientific">Diaphorina citri</name>
    <name type="common">Asian citrus psyllid</name>
    <dbReference type="NCBI Taxonomy" id="121845"/>
    <lineage>
        <taxon>Eukaryota</taxon>
        <taxon>Metazoa</taxon>
        <taxon>Ecdysozoa</taxon>
        <taxon>Arthropoda</taxon>
        <taxon>Hexapoda</taxon>
        <taxon>Insecta</taxon>
        <taxon>Pterygota</taxon>
        <taxon>Neoptera</taxon>
        <taxon>Paraneoptera</taxon>
        <taxon>Hemiptera</taxon>
        <taxon>Sternorrhyncha</taxon>
        <taxon>Psylloidea</taxon>
        <taxon>Psyllidae</taxon>
        <taxon>Diaphorininae</taxon>
        <taxon>Diaphorina</taxon>
    </lineage>
</organism>
<dbReference type="KEGG" id="dci:103512328"/>
<dbReference type="RefSeq" id="XP_026681631.1">
    <property type="nucleotide sequence ID" value="XM_026825830.1"/>
</dbReference>
<dbReference type="SUPFAM" id="SSF48452">
    <property type="entry name" value="TPR-like"/>
    <property type="match status" value="1"/>
</dbReference>
<protein>
    <submittedName>
        <fullName evidence="3">Tetratricopeptide repeat protein 28</fullName>
    </submittedName>
</protein>
<dbReference type="Gene3D" id="1.25.40.10">
    <property type="entry name" value="Tetratricopeptide repeat domain"/>
    <property type="match status" value="2"/>
</dbReference>
<gene>
    <name evidence="3" type="primary">LOC103512328</name>
</gene>
<keyword evidence="2" id="KW-1185">Reference proteome</keyword>